<gene>
    <name evidence="1" type="ORF">CGI_10009566</name>
</gene>
<dbReference type="EMBL" id="JH818154">
    <property type="protein sequence ID" value="EKC25937.1"/>
    <property type="molecule type" value="Genomic_DNA"/>
</dbReference>
<accession>K1PP85</accession>
<dbReference type="HOGENOM" id="CLU_1972602_0_0_1"/>
<proteinExistence type="predicted"/>
<reference evidence="1" key="1">
    <citation type="journal article" date="2012" name="Nature">
        <title>The oyster genome reveals stress adaptation and complexity of shell formation.</title>
        <authorList>
            <person name="Zhang G."/>
            <person name="Fang X."/>
            <person name="Guo X."/>
            <person name="Li L."/>
            <person name="Luo R."/>
            <person name="Xu F."/>
            <person name="Yang P."/>
            <person name="Zhang L."/>
            <person name="Wang X."/>
            <person name="Qi H."/>
            <person name="Xiong Z."/>
            <person name="Que H."/>
            <person name="Xie Y."/>
            <person name="Holland P.W."/>
            <person name="Paps J."/>
            <person name="Zhu Y."/>
            <person name="Wu F."/>
            <person name="Chen Y."/>
            <person name="Wang J."/>
            <person name="Peng C."/>
            <person name="Meng J."/>
            <person name="Yang L."/>
            <person name="Liu J."/>
            <person name="Wen B."/>
            <person name="Zhang N."/>
            <person name="Huang Z."/>
            <person name="Zhu Q."/>
            <person name="Feng Y."/>
            <person name="Mount A."/>
            <person name="Hedgecock D."/>
            <person name="Xu Z."/>
            <person name="Liu Y."/>
            <person name="Domazet-Loso T."/>
            <person name="Du Y."/>
            <person name="Sun X."/>
            <person name="Zhang S."/>
            <person name="Liu B."/>
            <person name="Cheng P."/>
            <person name="Jiang X."/>
            <person name="Li J."/>
            <person name="Fan D."/>
            <person name="Wang W."/>
            <person name="Fu W."/>
            <person name="Wang T."/>
            <person name="Wang B."/>
            <person name="Zhang J."/>
            <person name="Peng Z."/>
            <person name="Li Y."/>
            <person name="Li N."/>
            <person name="Wang J."/>
            <person name="Chen M."/>
            <person name="He Y."/>
            <person name="Tan F."/>
            <person name="Song X."/>
            <person name="Zheng Q."/>
            <person name="Huang R."/>
            <person name="Yang H."/>
            <person name="Du X."/>
            <person name="Chen L."/>
            <person name="Yang M."/>
            <person name="Gaffney P.M."/>
            <person name="Wang S."/>
            <person name="Luo L."/>
            <person name="She Z."/>
            <person name="Ming Y."/>
            <person name="Huang W."/>
            <person name="Zhang S."/>
            <person name="Huang B."/>
            <person name="Zhang Y."/>
            <person name="Qu T."/>
            <person name="Ni P."/>
            <person name="Miao G."/>
            <person name="Wang J."/>
            <person name="Wang Q."/>
            <person name="Steinberg C.E."/>
            <person name="Wang H."/>
            <person name="Li N."/>
            <person name="Qian L."/>
            <person name="Zhang G."/>
            <person name="Li Y."/>
            <person name="Yang H."/>
            <person name="Liu X."/>
            <person name="Wang J."/>
            <person name="Yin Y."/>
            <person name="Wang J."/>
        </authorList>
    </citation>
    <scope>NUCLEOTIDE SEQUENCE [LARGE SCALE GENOMIC DNA]</scope>
    <source>
        <strain evidence="1">05x7-T-G4-1.051#20</strain>
    </source>
</reference>
<name>K1PP85_MAGGI</name>
<evidence type="ECO:0000313" key="1">
    <source>
        <dbReference type="EMBL" id="EKC25937.1"/>
    </source>
</evidence>
<dbReference type="InParanoid" id="K1PP85"/>
<protein>
    <submittedName>
        <fullName evidence="1">Uncharacterized protein</fullName>
    </submittedName>
</protein>
<sequence>MDTETDITPDGEGKRPVSEGYSSLYEGSDYGYTWFEDVFDPVNISNGSMGGDVVSGGYIDPTSRGENMMESGGNNHIRDRTIINHLIVYGLFRVFVCDYDKEHTAGVTGQQRLRNPPTPNEMEVRVG</sequence>
<organism evidence="1">
    <name type="scientific">Magallana gigas</name>
    <name type="common">Pacific oyster</name>
    <name type="synonym">Crassostrea gigas</name>
    <dbReference type="NCBI Taxonomy" id="29159"/>
    <lineage>
        <taxon>Eukaryota</taxon>
        <taxon>Metazoa</taxon>
        <taxon>Spiralia</taxon>
        <taxon>Lophotrochozoa</taxon>
        <taxon>Mollusca</taxon>
        <taxon>Bivalvia</taxon>
        <taxon>Autobranchia</taxon>
        <taxon>Pteriomorphia</taxon>
        <taxon>Ostreida</taxon>
        <taxon>Ostreoidea</taxon>
        <taxon>Ostreidae</taxon>
        <taxon>Magallana</taxon>
    </lineage>
</organism>
<dbReference type="AlphaFoldDB" id="K1PP85"/>